<protein>
    <submittedName>
        <fullName evidence="3">Outer membrane lipoprotein carrier protein LolA</fullName>
    </submittedName>
</protein>
<dbReference type="STRING" id="631454.N177_2866"/>
<dbReference type="Proteomes" id="UP000017819">
    <property type="component" value="Unassembled WGS sequence"/>
</dbReference>
<dbReference type="RefSeq" id="WP_023432991.1">
    <property type="nucleotide sequence ID" value="NZ_AWXZ01000037.1"/>
</dbReference>
<gene>
    <name evidence="3" type="ORF">N177_2866</name>
</gene>
<dbReference type="AlphaFoldDB" id="V4RCR5"/>
<sequence>MPRLFATIAATVLITWAATAPGLARTDASQFSPAQLAAIEQLNTWLRGVVTLQGSFTQEGPDGRVTEGRFVLEKPGRLRFEYAPPSQLQVIADGFWLAVQDRKLKTTEKYPLSTTPLKLILDDKIDLLADADIKAVYASDNLTTVIVEGGQAGARSELALNFDPLAVKLDRWTITDVQGLKTTVVLGETVANASVDRKAFRIVEEIILQN</sequence>
<comment type="caution">
    <text evidence="3">The sequence shown here is derived from an EMBL/GenBank/DDBJ whole genome shotgun (WGS) entry which is preliminary data.</text>
</comment>
<evidence type="ECO:0000313" key="3">
    <source>
        <dbReference type="EMBL" id="ESR23921.1"/>
    </source>
</evidence>
<feature type="signal peptide" evidence="2">
    <location>
        <begin position="1"/>
        <end position="17"/>
    </location>
</feature>
<reference evidence="3 4" key="1">
    <citation type="journal article" date="2014" name="Genome Announc.">
        <title>Draft Genome Sequence of Lutibaculum baratangense Strain AMV1T, Isolated from a Mud Volcano in Andamans, India.</title>
        <authorList>
            <person name="Singh A."/>
            <person name="Sreenivas A."/>
            <person name="Sathyanarayana Reddy G."/>
            <person name="Pinnaka A.K."/>
            <person name="Shivaji S."/>
        </authorList>
    </citation>
    <scope>NUCLEOTIDE SEQUENCE [LARGE SCALE GENOMIC DNA]</scope>
    <source>
        <strain evidence="3 4">AMV1</strain>
    </source>
</reference>
<evidence type="ECO:0000256" key="2">
    <source>
        <dbReference type="SAM" id="SignalP"/>
    </source>
</evidence>
<dbReference type="InterPro" id="IPR029046">
    <property type="entry name" value="LolA/LolB/LppX"/>
</dbReference>
<keyword evidence="1 2" id="KW-0732">Signal</keyword>
<dbReference type="InterPro" id="IPR004564">
    <property type="entry name" value="OM_lipoprot_carrier_LolA-like"/>
</dbReference>
<dbReference type="EMBL" id="AWXZ01000037">
    <property type="protein sequence ID" value="ESR23921.1"/>
    <property type="molecule type" value="Genomic_DNA"/>
</dbReference>
<dbReference type="PANTHER" id="PTHR35869">
    <property type="entry name" value="OUTER-MEMBRANE LIPOPROTEIN CARRIER PROTEIN"/>
    <property type="match status" value="1"/>
</dbReference>
<dbReference type="Pfam" id="PF03548">
    <property type="entry name" value="LolA"/>
    <property type="match status" value="1"/>
</dbReference>
<dbReference type="CDD" id="cd16325">
    <property type="entry name" value="LolA"/>
    <property type="match status" value="1"/>
</dbReference>
<name>V4RCR5_9HYPH</name>
<dbReference type="OrthoDB" id="9800501at2"/>
<accession>V4RCR5</accession>
<evidence type="ECO:0000313" key="4">
    <source>
        <dbReference type="Proteomes" id="UP000017819"/>
    </source>
</evidence>
<organism evidence="3 4">
    <name type="scientific">Lutibaculum baratangense AMV1</name>
    <dbReference type="NCBI Taxonomy" id="631454"/>
    <lineage>
        <taxon>Bacteria</taxon>
        <taxon>Pseudomonadati</taxon>
        <taxon>Pseudomonadota</taxon>
        <taxon>Alphaproteobacteria</taxon>
        <taxon>Hyphomicrobiales</taxon>
        <taxon>Tepidamorphaceae</taxon>
        <taxon>Lutibaculum</taxon>
    </lineage>
</organism>
<dbReference type="eggNOG" id="COG2834">
    <property type="taxonomic scope" value="Bacteria"/>
</dbReference>
<feature type="chain" id="PRO_5004726500" evidence="2">
    <location>
        <begin position="18"/>
        <end position="210"/>
    </location>
</feature>
<keyword evidence="4" id="KW-1185">Reference proteome</keyword>
<dbReference type="SUPFAM" id="SSF89392">
    <property type="entry name" value="Prokaryotic lipoproteins and lipoprotein localization factors"/>
    <property type="match status" value="1"/>
</dbReference>
<dbReference type="Gene3D" id="2.50.20.10">
    <property type="entry name" value="Lipoprotein localisation LolA/LolB/LppX"/>
    <property type="match status" value="1"/>
</dbReference>
<keyword evidence="3" id="KW-0449">Lipoprotein</keyword>
<dbReference type="PANTHER" id="PTHR35869:SF1">
    <property type="entry name" value="OUTER-MEMBRANE LIPOPROTEIN CARRIER PROTEIN"/>
    <property type="match status" value="1"/>
</dbReference>
<evidence type="ECO:0000256" key="1">
    <source>
        <dbReference type="ARBA" id="ARBA00022729"/>
    </source>
</evidence>
<proteinExistence type="predicted"/>